<keyword evidence="3 6" id="KW-0521">NADP</keyword>
<dbReference type="GO" id="GO:0003951">
    <property type="term" value="F:NAD+ kinase activity"/>
    <property type="evidence" value="ECO:0007669"/>
    <property type="project" value="UniProtKB-EC"/>
</dbReference>
<feature type="binding site" evidence="6">
    <location>
        <begin position="145"/>
        <end position="146"/>
    </location>
    <ligand>
        <name>NAD(+)</name>
        <dbReference type="ChEBI" id="CHEBI:57540"/>
    </ligand>
</feature>
<evidence type="ECO:0000256" key="2">
    <source>
        <dbReference type="ARBA" id="ARBA00022777"/>
    </source>
</evidence>
<keyword evidence="4 6" id="KW-0520">NAD</keyword>
<sequence length="299" mass="32592">MHFKTVALIGRHQDSGLVGPLRAMIATLQQAGCSILVEAETAHHTRLTEFGQASYEQIGETADLAVVMGGDGTMLGAGRMLAPYRVPLIGINHGRLGFITDIPLHNATDALSRVIKGHYDIEERMLLEGRIVRDGQTLFSSLALNDVVINRAGRGGMIELRVELDGSFMYSQRSDGLIISTPTGSTAYAMSANGPIVHPRLNSMLLVPVAPQTLSHRPILIPDNGLLSITLATLGRVESGASVHFDMQTWSDSLPGDRIDVRRASSTIRLIHPTGYSFFSTLRQKLQWNRMPQLSEDSE</sequence>
<feature type="binding site" evidence="6">
    <location>
        <position position="210"/>
    </location>
    <ligand>
        <name>NAD(+)</name>
        <dbReference type="ChEBI" id="CHEBI:57540"/>
    </ligand>
</feature>
<dbReference type="HAMAP" id="MF_00361">
    <property type="entry name" value="NAD_kinase"/>
    <property type="match status" value="1"/>
</dbReference>
<feature type="binding site" evidence="6">
    <location>
        <position position="248"/>
    </location>
    <ligand>
        <name>NAD(+)</name>
        <dbReference type="ChEBI" id="CHEBI:57540"/>
    </ligand>
</feature>
<keyword evidence="1 6" id="KW-0808">Transferase</keyword>
<dbReference type="InterPro" id="IPR016064">
    <property type="entry name" value="NAD/diacylglycerol_kinase_sf"/>
</dbReference>
<evidence type="ECO:0000256" key="1">
    <source>
        <dbReference type="ARBA" id="ARBA00022679"/>
    </source>
</evidence>
<feature type="binding site" evidence="6">
    <location>
        <position position="175"/>
    </location>
    <ligand>
        <name>NAD(+)</name>
        <dbReference type="ChEBI" id="CHEBI:57540"/>
    </ligand>
</feature>
<keyword evidence="6" id="KW-0067">ATP-binding</keyword>
<gene>
    <name evidence="6" type="primary">nadK</name>
    <name evidence="7" type="ORF">H0484_00890</name>
</gene>
<keyword evidence="6" id="KW-0547">Nucleotide-binding</keyword>
<evidence type="ECO:0000256" key="5">
    <source>
        <dbReference type="ARBA" id="ARBA00047925"/>
    </source>
</evidence>
<comment type="subcellular location">
    <subcellularLocation>
        <location evidence="6">Cytoplasm</location>
    </subcellularLocation>
</comment>
<evidence type="ECO:0000256" key="4">
    <source>
        <dbReference type="ARBA" id="ARBA00023027"/>
    </source>
</evidence>
<comment type="function">
    <text evidence="6">Involved in the regulation of the intracellular balance of NAD and NADP, and is a key enzyme in the biosynthesis of NADP. Catalyzes specifically the phosphorylation on 2'-hydroxyl of the adenosine moiety of NAD to yield NADP.</text>
</comment>
<feature type="active site" description="Proton acceptor" evidence="6">
    <location>
        <position position="71"/>
    </location>
</feature>
<comment type="caution">
    <text evidence="7">The sequence shown here is derived from an EMBL/GenBank/DDBJ whole genome shotgun (WGS) entry which is preliminary data.</text>
</comment>
<dbReference type="PANTHER" id="PTHR20275">
    <property type="entry name" value="NAD KINASE"/>
    <property type="match status" value="1"/>
</dbReference>
<dbReference type="InterPro" id="IPR017437">
    <property type="entry name" value="ATP-NAD_kinase_PpnK-typ_C"/>
</dbReference>
<feature type="binding site" evidence="6">
    <location>
        <position position="173"/>
    </location>
    <ligand>
        <name>NAD(+)</name>
        <dbReference type="ChEBI" id="CHEBI:57540"/>
    </ligand>
</feature>
<keyword evidence="2 6" id="KW-0418">Kinase</keyword>
<proteinExistence type="inferred from homology"/>
<keyword evidence="6" id="KW-0963">Cytoplasm</keyword>
<evidence type="ECO:0000313" key="8">
    <source>
        <dbReference type="Proteomes" id="UP000776983"/>
    </source>
</evidence>
<comment type="catalytic activity">
    <reaction evidence="5 6">
        <text>NAD(+) + ATP = ADP + NADP(+) + H(+)</text>
        <dbReference type="Rhea" id="RHEA:18629"/>
        <dbReference type="ChEBI" id="CHEBI:15378"/>
        <dbReference type="ChEBI" id="CHEBI:30616"/>
        <dbReference type="ChEBI" id="CHEBI:57540"/>
        <dbReference type="ChEBI" id="CHEBI:58349"/>
        <dbReference type="ChEBI" id="CHEBI:456216"/>
        <dbReference type="EC" id="2.7.1.23"/>
    </reaction>
</comment>
<dbReference type="EC" id="2.7.1.23" evidence="6"/>
<dbReference type="RefSeq" id="WP_226952552.1">
    <property type="nucleotide sequence ID" value="NZ_JACDXW010000001.1"/>
</dbReference>
<comment type="caution">
    <text evidence="6">Lacks conserved residue(s) required for the propagation of feature annotation.</text>
</comment>
<comment type="cofactor">
    <cofactor evidence="6">
        <name>a divalent metal cation</name>
        <dbReference type="ChEBI" id="CHEBI:60240"/>
    </cofactor>
</comment>
<dbReference type="Pfam" id="PF20143">
    <property type="entry name" value="NAD_kinase_C"/>
    <property type="match status" value="1"/>
</dbReference>
<dbReference type="Proteomes" id="UP000776983">
    <property type="component" value="Unassembled WGS sequence"/>
</dbReference>
<dbReference type="InterPro" id="IPR017438">
    <property type="entry name" value="ATP-NAD_kinase_N"/>
</dbReference>
<evidence type="ECO:0000256" key="3">
    <source>
        <dbReference type="ARBA" id="ARBA00022857"/>
    </source>
</evidence>
<organism evidence="7 8">
    <name type="scientific">Mesopusillimonas faecipullorum</name>
    <dbReference type="NCBI Taxonomy" id="2755040"/>
    <lineage>
        <taxon>Bacteria</taxon>
        <taxon>Pseudomonadati</taxon>
        <taxon>Pseudomonadota</taxon>
        <taxon>Betaproteobacteria</taxon>
        <taxon>Burkholderiales</taxon>
        <taxon>Alcaligenaceae</taxon>
        <taxon>Mesopusillimonas</taxon>
    </lineage>
</organism>
<dbReference type="Gene3D" id="2.60.200.30">
    <property type="entry name" value="Probable inorganic polyphosphate/atp-NAD kinase, domain 2"/>
    <property type="match status" value="1"/>
</dbReference>
<feature type="binding site" evidence="6">
    <location>
        <begin position="186"/>
        <end position="191"/>
    </location>
    <ligand>
        <name>NAD(+)</name>
        <dbReference type="ChEBI" id="CHEBI:57540"/>
    </ligand>
</feature>
<name>A0ABS8C8G1_9BURK</name>
<comment type="similarity">
    <text evidence="6">Belongs to the NAD kinase family.</text>
</comment>
<reference evidence="7 8" key="1">
    <citation type="submission" date="2020-07" db="EMBL/GenBank/DDBJ databases">
        <title>Pusillimonas sp. nov., isolated from poultry manure in Taiwan.</title>
        <authorList>
            <person name="Lin S.-Y."/>
            <person name="Tang Y.-S."/>
            <person name="Young C.-C."/>
        </authorList>
    </citation>
    <scope>NUCLEOTIDE SEQUENCE [LARGE SCALE GENOMIC DNA]</scope>
    <source>
        <strain evidence="7 8">CC-YST705</strain>
    </source>
</reference>
<dbReference type="SUPFAM" id="SSF111331">
    <property type="entry name" value="NAD kinase/diacylglycerol kinase-like"/>
    <property type="match status" value="1"/>
</dbReference>
<dbReference type="Pfam" id="PF01513">
    <property type="entry name" value="NAD_kinase"/>
    <property type="match status" value="1"/>
</dbReference>
<accession>A0ABS8C8G1</accession>
<dbReference type="Gene3D" id="3.40.50.10330">
    <property type="entry name" value="Probable inorganic polyphosphate/atp-NAD kinase, domain 1"/>
    <property type="match status" value="1"/>
</dbReference>
<dbReference type="PANTHER" id="PTHR20275:SF0">
    <property type="entry name" value="NAD KINASE"/>
    <property type="match status" value="1"/>
</dbReference>
<dbReference type="InterPro" id="IPR002504">
    <property type="entry name" value="NADK"/>
</dbReference>
<protein>
    <recommendedName>
        <fullName evidence="6">NAD kinase</fullName>
        <ecNumber evidence="6">2.7.1.23</ecNumber>
    </recommendedName>
    <alternativeName>
        <fullName evidence="6">ATP-dependent NAD kinase</fullName>
    </alternativeName>
</protein>
<dbReference type="NCBIfam" id="NF002561">
    <property type="entry name" value="PRK02155.1"/>
    <property type="match status" value="1"/>
</dbReference>
<keyword evidence="8" id="KW-1185">Reference proteome</keyword>
<dbReference type="EMBL" id="JACDXW010000001">
    <property type="protein sequence ID" value="MCB5362318.1"/>
    <property type="molecule type" value="Genomic_DNA"/>
</dbReference>
<evidence type="ECO:0000256" key="6">
    <source>
        <dbReference type="HAMAP-Rule" id="MF_00361"/>
    </source>
</evidence>
<evidence type="ECO:0000313" key="7">
    <source>
        <dbReference type="EMBL" id="MCB5362318.1"/>
    </source>
</evidence>
<feature type="binding site" evidence="6">
    <location>
        <begin position="71"/>
        <end position="72"/>
    </location>
    <ligand>
        <name>NAD(+)</name>
        <dbReference type="ChEBI" id="CHEBI:57540"/>
    </ligand>
</feature>